<proteinExistence type="predicted"/>
<evidence type="ECO:0000313" key="2">
    <source>
        <dbReference type="Proteomes" id="UP000248198"/>
    </source>
</evidence>
<organism evidence="1 2">
    <name type="scientific">Pedobacter nutrimenti</name>
    <dbReference type="NCBI Taxonomy" id="1241337"/>
    <lineage>
        <taxon>Bacteria</taxon>
        <taxon>Pseudomonadati</taxon>
        <taxon>Bacteroidota</taxon>
        <taxon>Sphingobacteriia</taxon>
        <taxon>Sphingobacteriales</taxon>
        <taxon>Sphingobacteriaceae</taxon>
        <taxon>Pedobacter</taxon>
    </lineage>
</organism>
<comment type="caution">
    <text evidence="1">The sequence shown here is derived from an EMBL/GenBank/DDBJ whole genome shotgun (WGS) entry which is preliminary data.</text>
</comment>
<dbReference type="AlphaFoldDB" id="A0A318UHK6"/>
<accession>A0A318UHK6</accession>
<dbReference type="EMBL" id="QKLU01000003">
    <property type="protein sequence ID" value="PYF75030.1"/>
    <property type="molecule type" value="Genomic_DNA"/>
</dbReference>
<gene>
    <name evidence="1" type="ORF">B0O44_103476</name>
</gene>
<dbReference type="Proteomes" id="UP000248198">
    <property type="component" value="Unassembled WGS sequence"/>
</dbReference>
<reference evidence="1 2" key="1">
    <citation type="submission" date="2018-06" db="EMBL/GenBank/DDBJ databases">
        <title>Genomic Encyclopedia of Archaeal and Bacterial Type Strains, Phase II (KMG-II): from individual species to whole genera.</title>
        <authorList>
            <person name="Goeker M."/>
        </authorList>
    </citation>
    <scope>NUCLEOTIDE SEQUENCE [LARGE SCALE GENOMIC DNA]</scope>
    <source>
        <strain evidence="1 2">DSM 27372</strain>
    </source>
</reference>
<dbReference type="OrthoDB" id="6235707at2"/>
<name>A0A318UHK6_9SPHI</name>
<evidence type="ECO:0000313" key="1">
    <source>
        <dbReference type="EMBL" id="PYF75030.1"/>
    </source>
</evidence>
<sequence length="71" mass="8264">METKYAETIKAERNGNYYIVHDLQTRDIVWTVYQESNGQVHTPGIRIVDKNTINVSFGYIDEGKYRIIVKA</sequence>
<keyword evidence="2" id="KW-1185">Reference proteome</keyword>
<dbReference type="RefSeq" id="WP_110830013.1">
    <property type="nucleotide sequence ID" value="NZ_QKLU01000003.1"/>
</dbReference>
<protein>
    <submittedName>
        <fullName evidence="1">Uncharacterized protein</fullName>
    </submittedName>
</protein>